<dbReference type="RefSeq" id="WP_006520780.1">
    <property type="nucleotide sequence ID" value="NC_021184.1"/>
</dbReference>
<reference evidence="4 5" key="1">
    <citation type="submission" date="2012-01" db="EMBL/GenBank/DDBJ databases">
        <title>Complete sequence of Desulfotomaculum gibsoniae DSM 7213.</title>
        <authorList>
            <consortium name="US DOE Joint Genome Institute"/>
            <person name="Lucas S."/>
            <person name="Han J."/>
            <person name="Lapidus A."/>
            <person name="Cheng J.-F."/>
            <person name="Goodwin L."/>
            <person name="Pitluck S."/>
            <person name="Peters L."/>
            <person name="Ovchinnikova G."/>
            <person name="Teshima H."/>
            <person name="Detter J.C."/>
            <person name="Han C."/>
            <person name="Tapia R."/>
            <person name="Land M."/>
            <person name="Hauser L."/>
            <person name="Kyrpides N."/>
            <person name="Ivanova N."/>
            <person name="Pagani I."/>
            <person name="Parshina S."/>
            <person name="Plugge C."/>
            <person name="Muyzer G."/>
            <person name="Kuever J."/>
            <person name="Ivanova A."/>
            <person name="Nazina T."/>
            <person name="Klenk H.-P."/>
            <person name="Brambilla E."/>
            <person name="Spring S."/>
            <person name="Stams A.F."/>
            <person name="Woyke T."/>
        </authorList>
    </citation>
    <scope>NUCLEOTIDE SEQUENCE [LARGE SCALE GENOMIC DNA]</scope>
    <source>
        <strain evidence="4 5">DSM 7213</strain>
    </source>
</reference>
<evidence type="ECO:0000256" key="1">
    <source>
        <dbReference type="PROSITE-ProRule" id="PRU00285"/>
    </source>
</evidence>
<dbReference type="PROSITE" id="PS01031">
    <property type="entry name" value="SHSP"/>
    <property type="match status" value="1"/>
</dbReference>
<dbReference type="Gene3D" id="2.60.40.790">
    <property type="match status" value="1"/>
</dbReference>
<evidence type="ECO:0000259" key="3">
    <source>
        <dbReference type="PROSITE" id="PS01031"/>
    </source>
</evidence>
<accession>R4KIB5</accession>
<dbReference type="Pfam" id="PF00011">
    <property type="entry name" value="HSP20"/>
    <property type="match status" value="1"/>
</dbReference>
<keyword evidence="4" id="KW-0346">Stress response</keyword>
<sequence>MGDKHDPFEVLKHFPQFDENFLRDLASSGWNNPVDVLKNLGRGKWPPVDIVETLNEIIITVDIPGLKRTDDVRVEVRGNNLTLNGDKVTDTGTLSNSRIHRQERQYGRFSRTISLPVAVNGKYGRATYRQGVMEIRFSKLSDDQAETLKVNFYE</sequence>
<dbReference type="OrthoDB" id="9811615at2"/>
<dbReference type="HOGENOM" id="CLU_046737_12_3_9"/>
<dbReference type="InterPro" id="IPR031107">
    <property type="entry name" value="Small_HSP"/>
</dbReference>
<evidence type="ECO:0000313" key="5">
    <source>
        <dbReference type="Proteomes" id="UP000013520"/>
    </source>
</evidence>
<dbReference type="InterPro" id="IPR008978">
    <property type="entry name" value="HSP20-like_chaperone"/>
</dbReference>
<evidence type="ECO:0000256" key="2">
    <source>
        <dbReference type="RuleBase" id="RU003616"/>
    </source>
</evidence>
<dbReference type="EMBL" id="CP003273">
    <property type="protein sequence ID" value="AGL02359.1"/>
    <property type="molecule type" value="Genomic_DNA"/>
</dbReference>
<feature type="domain" description="SHSP" evidence="3">
    <location>
        <begin position="39"/>
        <end position="154"/>
    </location>
</feature>
<keyword evidence="5" id="KW-1185">Reference proteome</keyword>
<gene>
    <name evidence="4" type="ORF">Desgi_2972</name>
</gene>
<dbReference type="KEGG" id="dgi:Desgi_2972"/>
<dbReference type="CDD" id="cd06464">
    <property type="entry name" value="ACD_sHsps-like"/>
    <property type="match status" value="1"/>
</dbReference>
<evidence type="ECO:0000313" key="4">
    <source>
        <dbReference type="EMBL" id="AGL02359.1"/>
    </source>
</evidence>
<name>R4KIB5_9FIRM</name>
<dbReference type="AlphaFoldDB" id="R4KIB5"/>
<dbReference type="Proteomes" id="UP000013520">
    <property type="component" value="Chromosome"/>
</dbReference>
<dbReference type="SUPFAM" id="SSF49764">
    <property type="entry name" value="HSP20-like chaperones"/>
    <property type="match status" value="1"/>
</dbReference>
<dbReference type="eggNOG" id="COG0071">
    <property type="taxonomic scope" value="Bacteria"/>
</dbReference>
<dbReference type="STRING" id="767817.Desgi_2972"/>
<organism evidence="4 5">
    <name type="scientific">Desulfoscipio gibsoniae DSM 7213</name>
    <dbReference type="NCBI Taxonomy" id="767817"/>
    <lineage>
        <taxon>Bacteria</taxon>
        <taxon>Bacillati</taxon>
        <taxon>Bacillota</taxon>
        <taxon>Clostridia</taxon>
        <taxon>Eubacteriales</taxon>
        <taxon>Desulfallaceae</taxon>
        <taxon>Desulfoscipio</taxon>
    </lineage>
</organism>
<proteinExistence type="inferred from homology"/>
<protein>
    <submittedName>
        <fullName evidence="4">Molecular chaperone (Small heat shock protein)</fullName>
    </submittedName>
</protein>
<dbReference type="InterPro" id="IPR002068">
    <property type="entry name" value="A-crystallin/Hsp20_dom"/>
</dbReference>
<comment type="similarity">
    <text evidence="1 2">Belongs to the small heat shock protein (HSP20) family.</text>
</comment>
<dbReference type="PANTHER" id="PTHR11527">
    <property type="entry name" value="HEAT-SHOCK PROTEIN 20 FAMILY MEMBER"/>
    <property type="match status" value="1"/>
</dbReference>